<proteinExistence type="predicted"/>
<name>A0ABW3BLX1_9ACTN</name>
<dbReference type="Proteomes" id="UP001596956">
    <property type="component" value="Unassembled WGS sequence"/>
</dbReference>
<protein>
    <submittedName>
        <fullName evidence="2">Nitrate reductase molybdenum cofactor assembly chaperone</fullName>
    </submittedName>
</protein>
<keyword evidence="3" id="KW-1185">Reference proteome</keyword>
<accession>A0ABW3BLX1</accession>
<comment type="caution">
    <text evidence="2">The sequence shown here is derived from an EMBL/GenBank/DDBJ whole genome shotgun (WGS) entry which is preliminary data.</text>
</comment>
<organism evidence="2 3">
    <name type="scientific">Streptomonospora algeriensis</name>
    <dbReference type="NCBI Taxonomy" id="995084"/>
    <lineage>
        <taxon>Bacteria</taxon>
        <taxon>Bacillati</taxon>
        <taxon>Actinomycetota</taxon>
        <taxon>Actinomycetes</taxon>
        <taxon>Streptosporangiales</taxon>
        <taxon>Nocardiopsidaceae</taxon>
        <taxon>Streptomonospora</taxon>
    </lineage>
</organism>
<gene>
    <name evidence="2" type="ORF">ACFQZU_22300</name>
</gene>
<evidence type="ECO:0000256" key="1">
    <source>
        <dbReference type="SAM" id="MobiDB-lite"/>
    </source>
</evidence>
<dbReference type="EMBL" id="JBHTHR010001294">
    <property type="protein sequence ID" value="MFD0804027.1"/>
    <property type="molecule type" value="Genomic_DNA"/>
</dbReference>
<feature type="region of interest" description="Disordered" evidence="1">
    <location>
        <begin position="48"/>
        <end position="67"/>
    </location>
</feature>
<reference evidence="3" key="1">
    <citation type="journal article" date="2019" name="Int. J. Syst. Evol. Microbiol.">
        <title>The Global Catalogue of Microorganisms (GCM) 10K type strain sequencing project: providing services to taxonomists for standard genome sequencing and annotation.</title>
        <authorList>
            <consortium name="The Broad Institute Genomics Platform"/>
            <consortium name="The Broad Institute Genome Sequencing Center for Infectious Disease"/>
            <person name="Wu L."/>
            <person name="Ma J."/>
        </authorList>
    </citation>
    <scope>NUCLEOTIDE SEQUENCE [LARGE SCALE GENOMIC DNA]</scope>
    <source>
        <strain evidence="3">CCUG 63369</strain>
    </source>
</reference>
<feature type="non-terminal residue" evidence="2">
    <location>
        <position position="67"/>
    </location>
</feature>
<sequence length="67" mass="7474">MLRRAASVLLGSPDTRFYERLPLVRRALLELPAITARRALADVCDHAAAEPESDPRAHHAQIFGARR</sequence>
<evidence type="ECO:0000313" key="2">
    <source>
        <dbReference type="EMBL" id="MFD0804027.1"/>
    </source>
</evidence>
<evidence type="ECO:0000313" key="3">
    <source>
        <dbReference type="Proteomes" id="UP001596956"/>
    </source>
</evidence>
<feature type="compositionally biased region" description="Basic and acidic residues" evidence="1">
    <location>
        <begin position="48"/>
        <end position="57"/>
    </location>
</feature>